<reference evidence="4 5" key="1">
    <citation type="submission" date="2023-12" db="EMBL/GenBank/DDBJ databases">
        <title>A high-quality genome assembly for Dillenia turbinata (Dilleniales).</title>
        <authorList>
            <person name="Chanderbali A."/>
        </authorList>
    </citation>
    <scope>NUCLEOTIDE SEQUENCE [LARGE SCALE GENOMIC DNA]</scope>
    <source>
        <strain evidence="4">LSX21</strain>
        <tissue evidence="4">Leaf</tissue>
    </source>
</reference>
<evidence type="ECO:0000313" key="5">
    <source>
        <dbReference type="Proteomes" id="UP001370490"/>
    </source>
</evidence>
<comment type="caution">
    <text evidence="4">The sequence shown here is derived from an EMBL/GenBank/DDBJ whole genome shotgun (WGS) entry which is preliminary data.</text>
</comment>
<feature type="signal peptide" evidence="2">
    <location>
        <begin position="1"/>
        <end position="25"/>
    </location>
</feature>
<dbReference type="AlphaFoldDB" id="A0AAN8VR23"/>
<evidence type="ECO:0000256" key="2">
    <source>
        <dbReference type="SAM" id="SignalP"/>
    </source>
</evidence>
<accession>A0AAN8VR23</accession>
<dbReference type="Pfam" id="PF07983">
    <property type="entry name" value="X8"/>
    <property type="match status" value="1"/>
</dbReference>
<dbReference type="SMART" id="SM00768">
    <property type="entry name" value="X8"/>
    <property type="match status" value="1"/>
</dbReference>
<evidence type="ECO:0000259" key="3">
    <source>
        <dbReference type="SMART" id="SM00768"/>
    </source>
</evidence>
<proteinExistence type="predicted"/>
<dbReference type="Proteomes" id="UP001370490">
    <property type="component" value="Unassembled WGS sequence"/>
</dbReference>
<dbReference type="GO" id="GO:0009506">
    <property type="term" value="C:plasmodesma"/>
    <property type="evidence" value="ECO:0007669"/>
    <property type="project" value="UniProtKB-ARBA"/>
</dbReference>
<dbReference type="PANTHER" id="PTHR31044:SF71">
    <property type="entry name" value="MAJOR POLLEN ALLERGEN OLE E 10-LIKE"/>
    <property type="match status" value="1"/>
</dbReference>
<organism evidence="4 5">
    <name type="scientific">Dillenia turbinata</name>
    <dbReference type="NCBI Taxonomy" id="194707"/>
    <lineage>
        <taxon>Eukaryota</taxon>
        <taxon>Viridiplantae</taxon>
        <taxon>Streptophyta</taxon>
        <taxon>Embryophyta</taxon>
        <taxon>Tracheophyta</taxon>
        <taxon>Spermatophyta</taxon>
        <taxon>Magnoliopsida</taxon>
        <taxon>eudicotyledons</taxon>
        <taxon>Gunneridae</taxon>
        <taxon>Pentapetalae</taxon>
        <taxon>Dilleniales</taxon>
        <taxon>Dilleniaceae</taxon>
        <taxon>Dillenia</taxon>
    </lineage>
</organism>
<dbReference type="InterPro" id="IPR012946">
    <property type="entry name" value="X8"/>
</dbReference>
<evidence type="ECO:0000313" key="4">
    <source>
        <dbReference type="EMBL" id="KAK6931857.1"/>
    </source>
</evidence>
<protein>
    <submittedName>
        <fullName evidence="4">X8 domain</fullName>
    </submittedName>
</protein>
<dbReference type="EMBL" id="JBAMMX010000011">
    <property type="protein sequence ID" value="KAK6931857.1"/>
    <property type="molecule type" value="Genomic_DNA"/>
</dbReference>
<feature type="domain" description="X8" evidence="3">
    <location>
        <begin position="42"/>
        <end position="124"/>
    </location>
</feature>
<evidence type="ECO:0000256" key="1">
    <source>
        <dbReference type="ARBA" id="ARBA00022729"/>
    </source>
</evidence>
<dbReference type="Gene3D" id="1.20.58.1040">
    <property type="match status" value="1"/>
</dbReference>
<keyword evidence="1 2" id="KW-0732">Signal</keyword>
<sequence length="204" mass="22915">MAKFTLPSFIMSSLALFLLLNSVGDLKFTNGYVTEDKHYPKTWCIAKSSSNETALSNNIRYVCEHAGIECSILRMACYYPNTLINHASIAMNLYYQAIGYNIWNYDFMNSGLITTLDPSSEASSEVATITLYFGFSLNILLLERVTIGWVEVVGGRWWDRWVTVEEITLGGVRVGVHGRYLVGGGNRRCPMEVDLREGWNEIGG</sequence>
<dbReference type="InterPro" id="IPR044788">
    <property type="entry name" value="X8_dom_prot"/>
</dbReference>
<keyword evidence="5" id="KW-1185">Reference proteome</keyword>
<feature type="chain" id="PRO_5042943335" evidence="2">
    <location>
        <begin position="26"/>
        <end position="204"/>
    </location>
</feature>
<dbReference type="PANTHER" id="PTHR31044">
    <property type="entry name" value="BETA-1,3 GLUCANASE"/>
    <property type="match status" value="1"/>
</dbReference>
<gene>
    <name evidence="4" type="ORF">RJ641_003650</name>
</gene>
<name>A0AAN8VR23_9MAGN</name>